<dbReference type="CDD" id="cd03801">
    <property type="entry name" value="GT4_PimA-like"/>
    <property type="match status" value="1"/>
</dbReference>
<keyword evidence="1 3" id="KW-0808">Transferase</keyword>
<organism evidence="3 4">
    <name type="scientific">Segatella sinensis</name>
    <dbReference type="NCBI Taxonomy" id="3085167"/>
    <lineage>
        <taxon>Bacteria</taxon>
        <taxon>Pseudomonadati</taxon>
        <taxon>Bacteroidota</taxon>
        <taxon>Bacteroidia</taxon>
        <taxon>Bacteroidales</taxon>
        <taxon>Prevotellaceae</taxon>
        <taxon>Segatella</taxon>
    </lineage>
</organism>
<dbReference type="PANTHER" id="PTHR46401:SF2">
    <property type="entry name" value="GLYCOSYLTRANSFERASE WBBK-RELATED"/>
    <property type="match status" value="1"/>
</dbReference>
<keyword evidence="3" id="KW-0328">Glycosyltransferase</keyword>
<dbReference type="Proteomes" id="UP001465717">
    <property type="component" value="Unassembled WGS sequence"/>
</dbReference>
<dbReference type="PANTHER" id="PTHR46401">
    <property type="entry name" value="GLYCOSYLTRANSFERASE WBBK-RELATED"/>
    <property type="match status" value="1"/>
</dbReference>
<evidence type="ECO:0000259" key="2">
    <source>
        <dbReference type="Pfam" id="PF00534"/>
    </source>
</evidence>
<dbReference type="EMBL" id="JBBNGE010000051">
    <property type="protein sequence ID" value="MEQ2509059.1"/>
    <property type="molecule type" value="Genomic_DNA"/>
</dbReference>
<dbReference type="EC" id="2.4.-.-" evidence="3"/>
<feature type="domain" description="Glycosyl transferase family 1" evidence="2">
    <location>
        <begin position="195"/>
        <end position="353"/>
    </location>
</feature>
<accession>A0ABV1G0W1</accession>
<dbReference type="GO" id="GO:0016757">
    <property type="term" value="F:glycosyltransferase activity"/>
    <property type="evidence" value="ECO:0007669"/>
    <property type="project" value="UniProtKB-KW"/>
</dbReference>
<dbReference type="Pfam" id="PF00534">
    <property type="entry name" value="Glycos_transf_1"/>
    <property type="match status" value="1"/>
</dbReference>
<dbReference type="InterPro" id="IPR001296">
    <property type="entry name" value="Glyco_trans_1"/>
</dbReference>
<sequence length="378" mass="43289">MKKIVFLSTMAFEANVSIIKRLRQHYEVYYIGMFNNGKCSLGILDLKSDITSARKLKEFAPFRDYIDIEKSYIVRHPEGLTLKKFSVDLKVFNLVKRIKPDVILTDAANVCMLLPRLAFRKHVISLVHDPFPHSGEDTFVRVLANKLLVKFSSRYVLFNQVQKQEFINRYKVNPAFVFCTYLSTYEHLKVYDKLKVEKNDKLINILFYGRISPYKGIEYLLKAIRSFYQNGNNGIEVTVAGKGNFDFDISEFERLPYVHIKNTFIESSDLIKMIKESSAVICPYTDATQSGVVMTAYAFRKPVIATNVGGLPEMLNNGELGILIPPKNVKAIEDAFVKIKENPSLLSDYSDKIQQVYENGNKSWKNAVSLLRNAIESL</sequence>
<evidence type="ECO:0000313" key="3">
    <source>
        <dbReference type="EMBL" id="MEQ2509059.1"/>
    </source>
</evidence>
<keyword evidence="4" id="KW-1185">Reference proteome</keyword>
<protein>
    <submittedName>
        <fullName evidence="3">Glycosyltransferase family 4 protein</fullName>
        <ecNumber evidence="3">2.4.-.-</ecNumber>
    </submittedName>
</protein>
<evidence type="ECO:0000256" key="1">
    <source>
        <dbReference type="ARBA" id="ARBA00022679"/>
    </source>
</evidence>
<dbReference type="Gene3D" id="3.40.50.2000">
    <property type="entry name" value="Glycogen Phosphorylase B"/>
    <property type="match status" value="2"/>
</dbReference>
<dbReference type="RefSeq" id="WP_349226578.1">
    <property type="nucleotide sequence ID" value="NZ_JBBNFG020000029.1"/>
</dbReference>
<comment type="caution">
    <text evidence="3">The sequence shown here is derived from an EMBL/GenBank/DDBJ whole genome shotgun (WGS) entry which is preliminary data.</text>
</comment>
<name>A0ABV1G0W1_9BACT</name>
<gene>
    <name evidence="3" type="ORF">AAAT87_12395</name>
</gene>
<dbReference type="SUPFAM" id="SSF53756">
    <property type="entry name" value="UDP-Glycosyltransferase/glycogen phosphorylase"/>
    <property type="match status" value="1"/>
</dbReference>
<reference evidence="3 4" key="1">
    <citation type="submission" date="2024-04" db="EMBL/GenBank/DDBJ databases">
        <title>Human intestinal bacterial collection.</title>
        <authorList>
            <person name="Pauvert C."/>
            <person name="Hitch T.C.A."/>
            <person name="Clavel T."/>
        </authorList>
    </citation>
    <scope>NUCLEOTIDE SEQUENCE [LARGE SCALE GENOMIC DNA]</scope>
    <source>
        <strain evidence="3 4">CLA-AA-H174</strain>
    </source>
</reference>
<evidence type="ECO:0000313" key="4">
    <source>
        <dbReference type="Proteomes" id="UP001465717"/>
    </source>
</evidence>
<proteinExistence type="predicted"/>